<organism evidence="1 2">
    <name type="scientific">Phytohabitans aurantiacus</name>
    <dbReference type="NCBI Taxonomy" id="3016789"/>
    <lineage>
        <taxon>Bacteria</taxon>
        <taxon>Bacillati</taxon>
        <taxon>Actinomycetota</taxon>
        <taxon>Actinomycetes</taxon>
        <taxon>Micromonosporales</taxon>
        <taxon>Micromonosporaceae</taxon>
    </lineage>
</organism>
<evidence type="ECO:0000313" key="2">
    <source>
        <dbReference type="Proteomes" id="UP001144280"/>
    </source>
</evidence>
<sequence>MAFDSLPRRAADPAVMDLLGAELSGTDLTTLLLAVMRRRASERTPAEVLRRYREDRFTEPVRTPFHGLRRVEDALLSTLPGGVEMVTLPPVVPLGTHSAVATVDQNKVVTTIRGTEVAADPTNGLALEVARRRQALLRENSRSCTAVRLGAFQRVLRAQRFEGASAHFSLLGLVSGGRDTGDLAFERAHLTEHLAYLVDALRAAGAREIDVRMRVLDPRFAPLAAGLPYEAVEGSSGYYTGLTYKVYVDGGVEVADGGFVDWTRRLLGNNKERLLISGVGLDRVVSATG</sequence>
<evidence type="ECO:0000313" key="1">
    <source>
        <dbReference type="EMBL" id="GLH96103.1"/>
    </source>
</evidence>
<dbReference type="Proteomes" id="UP001144280">
    <property type="component" value="Unassembled WGS sequence"/>
</dbReference>
<accession>A0ABQ5QNG4</accession>
<comment type="caution">
    <text evidence="1">The sequence shown here is derived from an EMBL/GenBank/DDBJ whole genome shotgun (WGS) entry which is preliminary data.</text>
</comment>
<proteinExistence type="predicted"/>
<gene>
    <name evidence="1" type="ORF">Pa4123_13760</name>
</gene>
<evidence type="ECO:0008006" key="3">
    <source>
        <dbReference type="Google" id="ProtNLM"/>
    </source>
</evidence>
<name>A0ABQ5QNG4_9ACTN</name>
<reference evidence="1" key="1">
    <citation type="submission" date="2022-12" db="EMBL/GenBank/DDBJ databases">
        <title>New Phytohabitans aurantiacus sp. RD004123 nov., an actinomycete isolated from soil.</title>
        <authorList>
            <person name="Triningsih D.W."/>
            <person name="Harunari E."/>
            <person name="Igarashi Y."/>
        </authorList>
    </citation>
    <scope>NUCLEOTIDE SEQUENCE</scope>
    <source>
        <strain evidence="1">RD004123</strain>
    </source>
</reference>
<protein>
    <recommendedName>
        <fullName evidence="3">ATP phosphoribosyltransferase regulatory subunit</fullName>
    </recommendedName>
</protein>
<dbReference type="EMBL" id="BSDI01000006">
    <property type="protein sequence ID" value="GLH96103.1"/>
    <property type="molecule type" value="Genomic_DNA"/>
</dbReference>
<keyword evidence="2" id="KW-1185">Reference proteome</keyword>